<proteinExistence type="predicted"/>
<dbReference type="AlphaFoldDB" id="A0A3M8DK32"/>
<feature type="domain" description="Histidine kinase" evidence="12">
    <location>
        <begin position="926"/>
        <end position="1027"/>
    </location>
</feature>
<keyword evidence="6" id="KW-0418">Kinase</keyword>
<keyword evidence="11" id="KW-0812">Transmembrane</keyword>
<dbReference type="GO" id="GO:0005524">
    <property type="term" value="F:ATP binding"/>
    <property type="evidence" value="ECO:0007669"/>
    <property type="project" value="UniProtKB-KW"/>
</dbReference>
<dbReference type="Pfam" id="PF00512">
    <property type="entry name" value="HisKA"/>
    <property type="match status" value="1"/>
</dbReference>
<dbReference type="InterPro" id="IPR036097">
    <property type="entry name" value="HisK_dim/P_sf"/>
</dbReference>
<dbReference type="Pfam" id="PF06580">
    <property type="entry name" value="His_kinase"/>
    <property type="match status" value="1"/>
</dbReference>
<feature type="transmembrane region" description="Helical" evidence="11">
    <location>
        <begin position="307"/>
        <end position="328"/>
    </location>
</feature>
<keyword evidence="8" id="KW-0902">Two-component regulatory system</keyword>
<dbReference type="InterPro" id="IPR003594">
    <property type="entry name" value="HATPase_dom"/>
</dbReference>
<dbReference type="InterPro" id="IPR011623">
    <property type="entry name" value="7TMR_DISM_rcpt_extracell_dom1"/>
</dbReference>
<feature type="region of interest" description="Disordered" evidence="10">
    <location>
        <begin position="1028"/>
        <end position="1050"/>
    </location>
</feature>
<feature type="transmembrane region" description="Helical" evidence="11">
    <location>
        <begin position="239"/>
        <end position="256"/>
    </location>
</feature>
<dbReference type="Pfam" id="PF00072">
    <property type="entry name" value="Response_reg"/>
    <property type="match status" value="1"/>
</dbReference>
<evidence type="ECO:0000256" key="4">
    <source>
        <dbReference type="ARBA" id="ARBA00022679"/>
    </source>
</evidence>
<dbReference type="SUPFAM" id="SSF49785">
    <property type="entry name" value="Galactose-binding domain-like"/>
    <property type="match status" value="1"/>
</dbReference>
<dbReference type="OrthoDB" id="9809348at2"/>
<dbReference type="EC" id="2.7.13.3" evidence="2"/>
<dbReference type="GO" id="GO:0005886">
    <property type="term" value="C:plasma membrane"/>
    <property type="evidence" value="ECO:0007669"/>
    <property type="project" value="TreeGrafter"/>
</dbReference>
<feature type="transmembrane region" description="Helical" evidence="11">
    <location>
        <begin position="5"/>
        <end position="23"/>
    </location>
</feature>
<evidence type="ECO:0000313" key="14">
    <source>
        <dbReference type="EMBL" id="RNB87477.1"/>
    </source>
</evidence>
<feature type="transmembrane region" description="Helical" evidence="11">
    <location>
        <begin position="276"/>
        <end position="295"/>
    </location>
</feature>
<keyword evidence="3 9" id="KW-0597">Phosphoprotein</keyword>
<evidence type="ECO:0000256" key="9">
    <source>
        <dbReference type="PROSITE-ProRule" id="PRU00169"/>
    </source>
</evidence>
<dbReference type="Pfam" id="PF02518">
    <property type="entry name" value="HATPase_c"/>
    <property type="match status" value="2"/>
</dbReference>
<dbReference type="GO" id="GO:0000155">
    <property type="term" value="F:phosphorelay sensor kinase activity"/>
    <property type="evidence" value="ECO:0007669"/>
    <property type="project" value="InterPro"/>
</dbReference>
<accession>A0A3M8DK32</accession>
<feature type="transmembrane region" description="Helical" evidence="11">
    <location>
        <begin position="366"/>
        <end position="388"/>
    </location>
</feature>
<dbReference type="Gene3D" id="1.10.287.130">
    <property type="match status" value="1"/>
</dbReference>
<dbReference type="InterPro" id="IPR004358">
    <property type="entry name" value="Sig_transdc_His_kin-like_C"/>
</dbReference>
<dbReference type="PROSITE" id="PS50110">
    <property type="entry name" value="RESPONSE_REGULATORY"/>
    <property type="match status" value="1"/>
</dbReference>
<keyword evidence="15" id="KW-1185">Reference proteome</keyword>
<dbReference type="PRINTS" id="PR00344">
    <property type="entry name" value="BCTRLSENSOR"/>
</dbReference>
<dbReference type="CDD" id="cd00082">
    <property type="entry name" value="HisKA"/>
    <property type="match status" value="1"/>
</dbReference>
<dbReference type="SMART" id="SM00388">
    <property type="entry name" value="HisKA"/>
    <property type="match status" value="1"/>
</dbReference>
<evidence type="ECO:0000259" key="13">
    <source>
        <dbReference type="PROSITE" id="PS50110"/>
    </source>
</evidence>
<dbReference type="PROSITE" id="PS50109">
    <property type="entry name" value="HIS_KIN"/>
    <property type="match status" value="2"/>
</dbReference>
<dbReference type="SUPFAM" id="SSF52172">
    <property type="entry name" value="CheY-like"/>
    <property type="match status" value="1"/>
</dbReference>
<name>A0A3M8DK32_9BACL</name>
<dbReference type="CDD" id="cd17574">
    <property type="entry name" value="REC_OmpR"/>
    <property type="match status" value="1"/>
</dbReference>
<evidence type="ECO:0000256" key="5">
    <source>
        <dbReference type="ARBA" id="ARBA00022741"/>
    </source>
</evidence>
<dbReference type="SUPFAM" id="SSF47384">
    <property type="entry name" value="Homodimeric domain of signal transducing histidine kinase"/>
    <property type="match status" value="1"/>
</dbReference>
<feature type="transmembrane region" description="Helical" evidence="11">
    <location>
        <begin position="334"/>
        <end position="354"/>
    </location>
</feature>
<gene>
    <name evidence="14" type="ORF">EDM56_14575</name>
</gene>
<comment type="catalytic activity">
    <reaction evidence="1">
        <text>ATP + protein L-histidine = ADP + protein N-phospho-L-histidine.</text>
        <dbReference type="EC" id="2.7.13.3"/>
    </reaction>
</comment>
<dbReference type="SMART" id="SM00387">
    <property type="entry name" value="HATPase_c"/>
    <property type="match status" value="2"/>
</dbReference>
<feature type="domain" description="Histidine kinase" evidence="12">
    <location>
        <begin position="444"/>
        <end position="663"/>
    </location>
</feature>
<organism evidence="14 15">
    <name type="scientific">Brevibacillus fluminis</name>
    <dbReference type="NCBI Taxonomy" id="511487"/>
    <lineage>
        <taxon>Bacteria</taxon>
        <taxon>Bacillati</taxon>
        <taxon>Bacillota</taxon>
        <taxon>Bacilli</taxon>
        <taxon>Bacillales</taxon>
        <taxon>Paenibacillaceae</taxon>
        <taxon>Brevibacillus</taxon>
    </lineage>
</organism>
<evidence type="ECO:0000256" key="6">
    <source>
        <dbReference type="ARBA" id="ARBA00022777"/>
    </source>
</evidence>
<dbReference type="Pfam" id="PF07695">
    <property type="entry name" value="7TMR-DISM_7TM"/>
    <property type="match status" value="1"/>
</dbReference>
<keyword evidence="7" id="KW-0067">ATP-binding</keyword>
<dbReference type="EMBL" id="RHHQ01000012">
    <property type="protein sequence ID" value="RNB87477.1"/>
    <property type="molecule type" value="Genomic_DNA"/>
</dbReference>
<dbReference type="PANTHER" id="PTHR43047:SF72">
    <property type="entry name" value="OSMOSENSING HISTIDINE PROTEIN KINASE SLN1"/>
    <property type="match status" value="1"/>
</dbReference>
<dbReference type="InterPro" id="IPR008979">
    <property type="entry name" value="Galactose-bd-like_sf"/>
</dbReference>
<evidence type="ECO:0000256" key="3">
    <source>
        <dbReference type="ARBA" id="ARBA00022553"/>
    </source>
</evidence>
<evidence type="ECO:0000256" key="2">
    <source>
        <dbReference type="ARBA" id="ARBA00012438"/>
    </source>
</evidence>
<evidence type="ECO:0000256" key="1">
    <source>
        <dbReference type="ARBA" id="ARBA00000085"/>
    </source>
</evidence>
<dbReference type="Proteomes" id="UP000271031">
    <property type="component" value="Unassembled WGS sequence"/>
</dbReference>
<dbReference type="Gene3D" id="3.40.50.2300">
    <property type="match status" value="1"/>
</dbReference>
<dbReference type="InterPro" id="IPR001789">
    <property type="entry name" value="Sig_transdc_resp-reg_receiver"/>
</dbReference>
<evidence type="ECO:0000259" key="12">
    <source>
        <dbReference type="PROSITE" id="PS50109"/>
    </source>
</evidence>
<dbReference type="InterPro" id="IPR010559">
    <property type="entry name" value="Sig_transdc_His_kin_internal"/>
</dbReference>
<feature type="modified residue" description="4-aspartylphosphate" evidence="9">
    <location>
        <position position="747"/>
    </location>
</feature>
<evidence type="ECO:0000256" key="7">
    <source>
        <dbReference type="ARBA" id="ARBA00022840"/>
    </source>
</evidence>
<dbReference type="InterPro" id="IPR003661">
    <property type="entry name" value="HisK_dim/P_dom"/>
</dbReference>
<keyword evidence="4" id="KW-0808">Transferase</keyword>
<evidence type="ECO:0000313" key="15">
    <source>
        <dbReference type="Proteomes" id="UP000271031"/>
    </source>
</evidence>
<feature type="transmembrane region" description="Helical" evidence="11">
    <location>
        <begin position="213"/>
        <end position="232"/>
    </location>
</feature>
<evidence type="ECO:0000256" key="11">
    <source>
        <dbReference type="SAM" id="Phobius"/>
    </source>
</evidence>
<sequence>MNRKLFGMSIIFLLSIAIFVGIYNQTIPNDHTPLAKHGVLDLTQWDFKQKGIVPLDGEWEFYPGKLLEPPAFREGSSGTPSYISVPGTWKGEASQGNSYSRKGYGTYRLKVILPDSMTGEIVGLKTRSIRMSHQLYINGRLEGGSGKPAVEKDAHLPGNTPYEAFFYPGGKEVEIVIPVANFMFITGGIVNPIQFGLHQDIAKLNSIQVGTDIAKILFLLLLGSYHLGFYFLRMKERTYLYSGFYMVCLGLYESIYGEKIVLQLLPGIPFEFAYKIQDASMYVSAVLLLMFFQSIDQRLLSRRNLRWINMPVMVFIATILLLPYSVYSEIKVPFLFYITIAHLFMLIRMIFLYIKHRRESSSTQQELLLCIGSSGSLMASLVIGSMYADNLILTDMWGKIAVVSFITFMNILLAVRFNTAYETTEILSRQLAVSNELKDEFLTNTSHEMKTPLHGIQNITSYLLESEEDPLSPKQSQNLRLIKDTSIKLSMLIHDLIDVTRLKQGELRLSLTLVDVRVVTQMVFDILRFELTGKNVWLDNQVGNQVWVLADENRLRQIMYNLVHNAIKHTDQGSITVKAIAANGMVTVSVEDTGTGIAHDKHEAIFGYFEQLDQPLPRDGYTSMGVGLYISRKLVERMGGEIKVAWSQVGEGTRMDFTLPISPVQPAYQEIAAAAVMETNDFPHDAPLDFDGQHGQTILVVDDEVTNIHVLMTILMRHRYNVITAFSAKEALDKMQIHPRIDLIILDVMMPGMSGIELCQQLRQQHSILDLPILFATVKDTPHDIALGYRAGANDYLTKPFDAKTLIARIQTLLAMKTSIRDALQNEQAFHQAQIKPHFLYNALSSVIGFCYMDGQKAAYLLTMLSQYLRFILDMDRNKLFVTLERELDLIEAYVEIEKARFDDRFSFTCSVDEDVLQAEIPSLSIQPFVENAIRHGLFEKEGSGEVTLTILAEERQIRIEVVDDGIGISAEVLALLFKGERKKEGDGGIGIANIRQRLEAIPDASLTISSELGKGTKVTMTLPYGMGMEPSNEGKNGVENTLGQLEKKR</sequence>
<feature type="domain" description="Response regulatory" evidence="13">
    <location>
        <begin position="697"/>
        <end position="814"/>
    </location>
</feature>
<dbReference type="SMART" id="SM00448">
    <property type="entry name" value="REC"/>
    <property type="match status" value="1"/>
</dbReference>
<keyword evidence="5" id="KW-0547">Nucleotide-binding</keyword>
<dbReference type="SUPFAM" id="SSF55874">
    <property type="entry name" value="ATPase domain of HSP90 chaperone/DNA topoisomerase II/histidine kinase"/>
    <property type="match status" value="2"/>
</dbReference>
<evidence type="ECO:0000256" key="10">
    <source>
        <dbReference type="SAM" id="MobiDB-lite"/>
    </source>
</evidence>
<dbReference type="Gene3D" id="3.30.565.10">
    <property type="entry name" value="Histidine kinase-like ATPase, C-terminal domain"/>
    <property type="match status" value="2"/>
</dbReference>
<reference evidence="14 15" key="1">
    <citation type="submission" date="2018-10" db="EMBL/GenBank/DDBJ databases">
        <title>Phylogenomics of Brevibacillus.</title>
        <authorList>
            <person name="Dunlap C."/>
        </authorList>
    </citation>
    <scope>NUCLEOTIDE SEQUENCE [LARGE SCALE GENOMIC DNA]</scope>
    <source>
        <strain evidence="14 15">JCM 15716</strain>
    </source>
</reference>
<dbReference type="GO" id="GO:0009927">
    <property type="term" value="F:histidine phosphotransfer kinase activity"/>
    <property type="evidence" value="ECO:0007669"/>
    <property type="project" value="TreeGrafter"/>
</dbReference>
<dbReference type="Gene3D" id="2.60.120.260">
    <property type="entry name" value="Galactose-binding domain-like"/>
    <property type="match status" value="1"/>
</dbReference>
<dbReference type="PANTHER" id="PTHR43047">
    <property type="entry name" value="TWO-COMPONENT HISTIDINE PROTEIN KINASE"/>
    <property type="match status" value="1"/>
</dbReference>
<dbReference type="InterPro" id="IPR011006">
    <property type="entry name" value="CheY-like_superfamily"/>
</dbReference>
<evidence type="ECO:0000256" key="8">
    <source>
        <dbReference type="ARBA" id="ARBA00023012"/>
    </source>
</evidence>
<comment type="caution">
    <text evidence="14">The sequence shown here is derived from an EMBL/GenBank/DDBJ whole genome shotgun (WGS) entry which is preliminary data.</text>
</comment>
<dbReference type="InterPro" id="IPR036890">
    <property type="entry name" value="HATPase_C_sf"/>
</dbReference>
<protein>
    <recommendedName>
        <fullName evidence="2">histidine kinase</fullName>
        <ecNumber evidence="2">2.7.13.3</ecNumber>
    </recommendedName>
</protein>
<keyword evidence="11" id="KW-1133">Transmembrane helix</keyword>
<dbReference type="InterPro" id="IPR005467">
    <property type="entry name" value="His_kinase_dom"/>
</dbReference>
<keyword evidence="11" id="KW-0472">Membrane</keyword>